<proteinExistence type="predicted"/>
<dbReference type="InterPro" id="IPR036397">
    <property type="entry name" value="RNaseH_sf"/>
</dbReference>
<keyword evidence="4" id="KW-1185">Reference proteome</keyword>
<dbReference type="Proteomes" id="UP001630127">
    <property type="component" value="Unassembled WGS sequence"/>
</dbReference>
<keyword evidence="1" id="KW-0540">Nuclease</keyword>
<evidence type="ECO:0008006" key="5">
    <source>
        <dbReference type="Google" id="ProtNLM"/>
    </source>
</evidence>
<dbReference type="AlphaFoldDB" id="A0ABD2YXL4"/>
<evidence type="ECO:0000313" key="4">
    <source>
        <dbReference type="Proteomes" id="UP001630127"/>
    </source>
</evidence>
<evidence type="ECO:0000256" key="2">
    <source>
        <dbReference type="ARBA" id="ARBA00022801"/>
    </source>
</evidence>
<organism evidence="3 4">
    <name type="scientific">Cinchona calisaya</name>
    <dbReference type="NCBI Taxonomy" id="153742"/>
    <lineage>
        <taxon>Eukaryota</taxon>
        <taxon>Viridiplantae</taxon>
        <taxon>Streptophyta</taxon>
        <taxon>Embryophyta</taxon>
        <taxon>Tracheophyta</taxon>
        <taxon>Spermatophyta</taxon>
        <taxon>Magnoliopsida</taxon>
        <taxon>eudicotyledons</taxon>
        <taxon>Gunneridae</taxon>
        <taxon>Pentapetalae</taxon>
        <taxon>asterids</taxon>
        <taxon>lamiids</taxon>
        <taxon>Gentianales</taxon>
        <taxon>Rubiaceae</taxon>
        <taxon>Cinchonoideae</taxon>
        <taxon>Cinchoneae</taxon>
        <taxon>Cinchona</taxon>
    </lineage>
</organism>
<gene>
    <name evidence="3" type="ORF">ACH5RR_029988</name>
</gene>
<evidence type="ECO:0000313" key="3">
    <source>
        <dbReference type="EMBL" id="KAL3510587.1"/>
    </source>
</evidence>
<keyword evidence="2" id="KW-0378">Hydrolase</keyword>
<sequence length="238" mass="27439">MNTEFEIKIDRSQKDQNFSKITIQERNDSTTTIQTTLVEAKSRKGDDLLIKEWTRKIKNNTTTSSSSDACNNIIGFSADSSLHYRNGNYISIFMRNTKEFPFEILQLCVGNHCLVYEFESHKYIPRALKEFLSDDRFKVVGIGMEEVANKIEGQLGLKISQPRDLRTMATKAHDVRGDYYCKFSLEKLARRVLGGEWRKHAPIDWRKDDGTTLSDDKIKYGTVEAFLAYDMGKKLLKN</sequence>
<dbReference type="GO" id="GO:0008408">
    <property type="term" value="F:3'-5' exonuclease activity"/>
    <property type="evidence" value="ECO:0007669"/>
    <property type="project" value="UniProtKB-ARBA"/>
</dbReference>
<dbReference type="InterPro" id="IPR051132">
    <property type="entry name" value="3-5_Exonuclease_domain"/>
</dbReference>
<evidence type="ECO:0000256" key="1">
    <source>
        <dbReference type="ARBA" id="ARBA00022722"/>
    </source>
</evidence>
<name>A0ABD2YXL4_9GENT</name>
<dbReference type="PANTHER" id="PTHR13620">
    <property type="entry name" value="3-5 EXONUCLEASE"/>
    <property type="match status" value="1"/>
</dbReference>
<comment type="caution">
    <text evidence="3">The sequence shown here is derived from an EMBL/GenBank/DDBJ whole genome shotgun (WGS) entry which is preliminary data.</text>
</comment>
<dbReference type="PANTHER" id="PTHR13620:SF80">
    <property type="entry name" value="3'-5' EXONUCLEASE DOMAIN-CONTAINING PROTEIN"/>
    <property type="match status" value="1"/>
</dbReference>
<protein>
    <recommendedName>
        <fullName evidence="5">3'-5' exonuclease domain-containing protein</fullName>
    </recommendedName>
</protein>
<reference evidence="3 4" key="1">
    <citation type="submission" date="2024-11" db="EMBL/GenBank/DDBJ databases">
        <title>A near-complete genome assembly of Cinchona calisaya.</title>
        <authorList>
            <person name="Lian D.C."/>
            <person name="Zhao X.W."/>
            <person name="Wei L."/>
        </authorList>
    </citation>
    <scope>NUCLEOTIDE SEQUENCE [LARGE SCALE GENOMIC DNA]</scope>
    <source>
        <tissue evidence="3">Nenye</tissue>
    </source>
</reference>
<dbReference type="SUPFAM" id="SSF53098">
    <property type="entry name" value="Ribonuclease H-like"/>
    <property type="match status" value="1"/>
</dbReference>
<dbReference type="Gene3D" id="3.30.420.10">
    <property type="entry name" value="Ribonuclease H-like superfamily/Ribonuclease H"/>
    <property type="match status" value="1"/>
</dbReference>
<accession>A0ABD2YXL4</accession>
<dbReference type="InterPro" id="IPR012337">
    <property type="entry name" value="RNaseH-like_sf"/>
</dbReference>
<dbReference type="EMBL" id="JBJUIK010000012">
    <property type="protein sequence ID" value="KAL3510587.1"/>
    <property type="molecule type" value="Genomic_DNA"/>
</dbReference>